<feature type="compositionally biased region" description="Basic residues" evidence="1">
    <location>
        <begin position="1"/>
        <end position="13"/>
    </location>
</feature>
<sequence length="24" mass="2668">LPPRPRRLPRSPRRGLIQGGFAGL</sequence>
<gene>
    <name evidence="2" type="ORF">AVDCRST_MAG88-3275</name>
</gene>
<dbReference type="AlphaFoldDB" id="A0A6J4VNB2"/>
<organism evidence="2">
    <name type="scientific">uncultured Thermomicrobiales bacterium</name>
    <dbReference type="NCBI Taxonomy" id="1645740"/>
    <lineage>
        <taxon>Bacteria</taxon>
        <taxon>Pseudomonadati</taxon>
        <taxon>Thermomicrobiota</taxon>
        <taxon>Thermomicrobia</taxon>
        <taxon>Thermomicrobiales</taxon>
        <taxon>environmental samples</taxon>
    </lineage>
</organism>
<evidence type="ECO:0000313" key="2">
    <source>
        <dbReference type="EMBL" id="CAA9580576.1"/>
    </source>
</evidence>
<reference evidence="2" key="1">
    <citation type="submission" date="2020-02" db="EMBL/GenBank/DDBJ databases">
        <authorList>
            <person name="Meier V. D."/>
        </authorList>
    </citation>
    <scope>NUCLEOTIDE SEQUENCE</scope>
    <source>
        <strain evidence="2">AVDCRST_MAG88</strain>
    </source>
</reference>
<proteinExistence type="predicted"/>
<feature type="region of interest" description="Disordered" evidence="1">
    <location>
        <begin position="1"/>
        <end position="24"/>
    </location>
</feature>
<accession>A0A6J4VNB2</accession>
<dbReference type="EMBL" id="CADCWM010000789">
    <property type="protein sequence ID" value="CAA9580576.1"/>
    <property type="molecule type" value="Genomic_DNA"/>
</dbReference>
<feature type="non-terminal residue" evidence="2">
    <location>
        <position position="1"/>
    </location>
</feature>
<evidence type="ECO:0000256" key="1">
    <source>
        <dbReference type="SAM" id="MobiDB-lite"/>
    </source>
</evidence>
<feature type="non-terminal residue" evidence="2">
    <location>
        <position position="24"/>
    </location>
</feature>
<protein>
    <submittedName>
        <fullName evidence="2">Uncharacterized protein</fullName>
    </submittedName>
</protein>
<name>A0A6J4VNB2_9BACT</name>